<evidence type="ECO:0000313" key="4">
    <source>
        <dbReference type="Proteomes" id="UP000225833"/>
    </source>
</evidence>
<dbReference type="InterPro" id="IPR006076">
    <property type="entry name" value="FAD-dep_OxRdtase"/>
</dbReference>
<dbReference type="Proteomes" id="UP000225833">
    <property type="component" value="Unassembled WGS sequence"/>
</dbReference>
<accession>A0A2D0J326</accession>
<dbReference type="EMBL" id="NIBS01000004">
    <property type="protein sequence ID" value="PHM28740.1"/>
    <property type="molecule type" value="Genomic_DNA"/>
</dbReference>
<comment type="caution">
    <text evidence="3">The sequence shown here is derived from an EMBL/GenBank/DDBJ whole genome shotgun (WGS) entry which is preliminary data.</text>
</comment>
<dbReference type="OrthoDB" id="8993739at2"/>
<gene>
    <name evidence="3" type="ORF">Xbud_01337</name>
</gene>
<dbReference type="Gene3D" id="3.30.9.10">
    <property type="entry name" value="D-Amino Acid Oxidase, subunit A, domain 2"/>
    <property type="match status" value="1"/>
</dbReference>
<dbReference type="GO" id="GO:0016491">
    <property type="term" value="F:oxidoreductase activity"/>
    <property type="evidence" value="ECO:0007669"/>
    <property type="project" value="UniProtKB-KW"/>
</dbReference>
<evidence type="ECO:0000313" key="3">
    <source>
        <dbReference type="EMBL" id="PHM28740.1"/>
    </source>
</evidence>
<protein>
    <submittedName>
        <fullName evidence="3">Hydrogen cyanide synthase HcnC</fullName>
    </submittedName>
</protein>
<dbReference type="SUPFAM" id="SSF51905">
    <property type="entry name" value="FAD/NAD(P)-binding domain"/>
    <property type="match status" value="1"/>
</dbReference>
<dbReference type="GO" id="GO:0005737">
    <property type="term" value="C:cytoplasm"/>
    <property type="evidence" value="ECO:0007669"/>
    <property type="project" value="TreeGrafter"/>
</dbReference>
<evidence type="ECO:0000256" key="1">
    <source>
        <dbReference type="ARBA" id="ARBA00023002"/>
    </source>
</evidence>
<dbReference type="PANTHER" id="PTHR13847:SF289">
    <property type="entry name" value="GLYCINE OXIDASE"/>
    <property type="match status" value="1"/>
</dbReference>
<keyword evidence="1" id="KW-0560">Oxidoreductase</keyword>
<dbReference type="Gene3D" id="3.50.50.60">
    <property type="entry name" value="FAD/NAD(P)-binding domain"/>
    <property type="match status" value="1"/>
</dbReference>
<sequence length="369" mass="40192">MNNTTMKNNKIIIVGAGFVGTTLAWCLSYHHKGEIILIDKGQAGNGVTKQAFAWLNVSYGRPGAYSKLRQQALNEWHYLDKQTNGKLNINWSGAISWQETESATREFIDIYSESGFNVKALTKAELQTLEPQLVTLPELAAFATEEGAVDPLHATQVLLQEALNNGVTYLPETEVTAINYNGKQILGITTSQGVICADQVVLTAGVGIISLMEKLGEQLPLSASPSIIVQYQHQAETPFVHHIISTPDMEVRPISGTALLAAEDYLNDCPENSATCIALNALPAIKKAFIGSDSLCLEKASVGMRPIPKDEMPIVGKVTDYCGLYMISMHAAITLAPLICRLAQEEIINDTEQAALNPYRLTRFSAEDL</sequence>
<organism evidence="3 4">
    <name type="scientific">Xenorhabdus budapestensis</name>
    <dbReference type="NCBI Taxonomy" id="290110"/>
    <lineage>
        <taxon>Bacteria</taxon>
        <taxon>Pseudomonadati</taxon>
        <taxon>Pseudomonadota</taxon>
        <taxon>Gammaproteobacteria</taxon>
        <taxon>Enterobacterales</taxon>
        <taxon>Morganellaceae</taxon>
        <taxon>Xenorhabdus</taxon>
    </lineage>
</organism>
<proteinExistence type="predicted"/>
<dbReference type="Pfam" id="PF01266">
    <property type="entry name" value="DAO"/>
    <property type="match status" value="1"/>
</dbReference>
<evidence type="ECO:0000259" key="2">
    <source>
        <dbReference type="Pfam" id="PF01266"/>
    </source>
</evidence>
<dbReference type="PANTHER" id="PTHR13847">
    <property type="entry name" value="SARCOSINE DEHYDROGENASE-RELATED"/>
    <property type="match status" value="1"/>
</dbReference>
<dbReference type="InterPro" id="IPR036188">
    <property type="entry name" value="FAD/NAD-bd_sf"/>
</dbReference>
<dbReference type="AlphaFoldDB" id="A0A2D0J326"/>
<feature type="domain" description="FAD dependent oxidoreductase" evidence="2">
    <location>
        <begin position="10"/>
        <end position="343"/>
    </location>
</feature>
<name>A0A2D0J326_XENBU</name>
<reference evidence="3 4" key="1">
    <citation type="journal article" date="2017" name="Nat. Microbiol.">
        <title>Natural product diversity associated with the nematode symbionts Photorhabdus and Xenorhabdus.</title>
        <authorList>
            <person name="Tobias N.J."/>
            <person name="Wolff H."/>
            <person name="Djahanschiri B."/>
            <person name="Grundmann F."/>
            <person name="Kronenwerth M."/>
            <person name="Shi Y.M."/>
            <person name="Simonyi S."/>
            <person name="Grun P."/>
            <person name="Shapiro-Ilan D."/>
            <person name="Pidot S.J."/>
            <person name="Stinear T.P."/>
            <person name="Ebersberger I."/>
            <person name="Bode H.B."/>
        </authorList>
    </citation>
    <scope>NUCLEOTIDE SEQUENCE [LARGE SCALE GENOMIC DNA]</scope>
    <source>
        <strain evidence="3 4">DSM 16342</strain>
    </source>
</reference>